<keyword evidence="11" id="KW-1185">Reference proteome</keyword>
<dbReference type="EMBL" id="BLYI01000046">
    <property type="protein sequence ID" value="GFO85766.1"/>
    <property type="molecule type" value="Genomic_DNA"/>
</dbReference>
<dbReference type="InterPro" id="IPR015856">
    <property type="entry name" value="ABC_transpr_CbiO/EcfA_su"/>
</dbReference>
<comment type="function">
    <text evidence="8">ATP-binding (A) component of a common energy-coupling factor (ECF) ABC-transporter complex.</text>
</comment>
<dbReference type="SUPFAM" id="SSF52540">
    <property type="entry name" value="P-loop containing nucleoside triphosphate hydrolases"/>
    <property type="match status" value="1"/>
</dbReference>
<evidence type="ECO:0000256" key="3">
    <source>
        <dbReference type="ARBA" id="ARBA00022475"/>
    </source>
</evidence>
<dbReference type="GO" id="GO:0016887">
    <property type="term" value="F:ATP hydrolysis activity"/>
    <property type="evidence" value="ECO:0007669"/>
    <property type="project" value="InterPro"/>
</dbReference>
<evidence type="ECO:0000256" key="4">
    <source>
        <dbReference type="ARBA" id="ARBA00022741"/>
    </source>
</evidence>
<name>A0A916QAV4_9FIRM</name>
<organism evidence="10 11">
    <name type="scientific">Anaerostipes butyraticus</name>
    <dbReference type="NCBI Taxonomy" id="645466"/>
    <lineage>
        <taxon>Bacteria</taxon>
        <taxon>Bacillati</taxon>
        <taxon>Bacillota</taxon>
        <taxon>Clostridia</taxon>
        <taxon>Lachnospirales</taxon>
        <taxon>Lachnospiraceae</taxon>
        <taxon>Anaerostipes</taxon>
    </lineage>
</organism>
<evidence type="ECO:0000313" key="11">
    <source>
        <dbReference type="Proteomes" id="UP000613208"/>
    </source>
</evidence>
<evidence type="ECO:0000256" key="8">
    <source>
        <dbReference type="RuleBase" id="RU365104"/>
    </source>
</evidence>
<evidence type="ECO:0000256" key="5">
    <source>
        <dbReference type="ARBA" id="ARBA00022840"/>
    </source>
</evidence>
<dbReference type="PANTHER" id="PTHR43553">
    <property type="entry name" value="HEAVY METAL TRANSPORTER"/>
    <property type="match status" value="1"/>
</dbReference>
<dbReference type="InterPro" id="IPR003593">
    <property type="entry name" value="AAA+_ATPase"/>
</dbReference>
<reference evidence="10" key="1">
    <citation type="submission" date="2020-06" db="EMBL/GenBank/DDBJ databases">
        <title>Characterization of fructooligosaccharide metabolism and fructooligosaccharide-degrading enzymes in human commensal butyrate producers.</title>
        <authorList>
            <person name="Tanno H."/>
            <person name="Fujii T."/>
            <person name="Hirano K."/>
            <person name="Maeno S."/>
            <person name="Tonozuka T."/>
            <person name="Sakamoto M."/>
            <person name="Ohkuma M."/>
            <person name="Tochio T."/>
            <person name="Endo A."/>
        </authorList>
    </citation>
    <scope>NUCLEOTIDE SEQUENCE</scope>
    <source>
        <strain evidence="10">JCM 17466</strain>
    </source>
</reference>
<dbReference type="PROSITE" id="PS00211">
    <property type="entry name" value="ABC_TRANSPORTER_1"/>
    <property type="match status" value="1"/>
</dbReference>
<comment type="subunit">
    <text evidence="8">Forms a stable energy-coupling factor (ECF) transporter complex composed of 2 membrane-embedded substrate-binding proteins (S component), 2 ATP-binding proteins (A component) and 2 transmembrane proteins (T component).</text>
</comment>
<dbReference type="Gene3D" id="3.40.50.300">
    <property type="entry name" value="P-loop containing nucleotide triphosphate hydrolases"/>
    <property type="match status" value="1"/>
</dbReference>
<dbReference type="FunFam" id="3.40.50.300:FF:000224">
    <property type="entry name" value="Energy-coupling factor transporter ATP-binding protein EcfA"/>
    <property type="match status" value="1"/>
</dbReference>
<evidence type="ECO:0000256" key="2">
    <source>
        <dbReference type="ARBA" id="ARBA00022448"/>
    </source>
</evidence>
<dbReference type="PROSITE" id="PS50893">
    <property type="entry name" value="ABC_TRANSPORTER_2"/>
    <property type="match status" value="1"/>
</dbReference>
<keyword evidence="7 8" id="KW-0472">Membrane</keyword>
<dbReference type="NCBIfam" id="TIGR04521">
    <property type="entry name" value="ECF_ATPase_2"/>
    <property type="match status" value="1"/>
</dbReference>
<evidence type="ECO:0000313" key="10">
    <source>
        <dbReference type="EMBL" id="GFO85766.1"/>
    </source>
</evidence>
<comment type="caution">
    <text evidence="10">The sequence shown here is derived from an EMBL/GenBank/DDBJ whole genome shotgun (WGS) entry which is preliminary data.</text>
</comment>
<keyword evidence="5 8" id="KW-0067">ATP-binding</keyword>
<gene>
    <name evidence="10" type="primary">ecfA2</name>
    <name evidence="10" type="ORF">ANBU17_21130</name>
</gene>
<dbReference type="InterPro" id="IPR027417">
    <property type="entry name" value="P-loop_NTPase"/>
</dbReference>
<dbReference type="Proteomes" id="UP000613208">
    <property type="component" value="Unassembled WGS sequence"/>
</dbReference>
<evidence type="ECO:0000256" key="6">
    <source>
        <dbReference type="ARBA" id="ARBA00022967"/>
    </source>
</evidence>
<keyword evidence="6" id="KW-1278">Translocase</keyword>
<dbReference type="GO" id="GO:0005524">
    <property type="term" value="F:ATP binding"/>
    <property type="evidence" value="ECO:0007669"/>
    <property type="project" value="UniProtKB-UniRule"/>
</dbReference>
<dbReference type="SMART" id="SM00382">
    <property type="entry name" value="AAA"/>
    <property type="match status" value="1"/>
</dbReference>
<dbReference type="CDD" id="cd03225">
    <property type="entry name" value="ABC_cobalt_CbiO_domain1"/>
    <property type="match status" value="1"/>
</dbReference>
<evidence type="ECO:0000256" key="7">
    <source>
        <dbReference type="ARBA" id="ARBA00023136"/>
    </source>
</evidence>
<comment type="similarity">
    <text evidence="8">Belongs to the ABC transporter superfamily. Energy-coupling factor EcfA family.</text>
</comment>
<evidence type="ECO:0000256" key="1">
    <source>
        <dbReference type="ARBA" id="ARBA00004202"/>
    </source>
</evidence>
<sequence>MSIRLENVSYKYDENTKEKSYALKNIKLEIKKGEFVGIVGHTGSGKSTLIQHLNGLLKPSGGKVFYNERDIFETGFPLRELRGKVGVCFQYPEYQLFEVTVLDDVCFGPMNFGKTRQEAEEISRRALLDVGIEESIFHKSPFELSGGQRRRAAIAGILAMEPEYFVLDEPTAGLDPAGRDQILNLLKELHEKKGIAIILVSHSMEDVAACADRVVVMSHGKILYDGDKREVFSHEKELKEVGLSVPFYRSLAGDLRERGFMIREDVLTLEETKDAIMDILRKKRNNA</sequence>
<protein>
    <recommendedName>
        <fullName evidence="8">Energy-coupling factor transporter ATP-binding protein EcfA2</fullName>
        <ecNumber evidence="8">7.-.-.-</ecNumber>
    </recommendedName>
</protein>
<dbReference type="EC" id="7.-.-.-" evidence="8"/>
<comment type="subcellular location">
    <subcellularLocation>
        <location evidence="1 8">Cell membrane</location>
        <topology evidence="1 8">Peripheral membrane protein</topology>
    </subcellularLocation>
</comment>
<dbReference type="AlphaFoldDB" id="A0A916QAV4"/>
<dbReference type="GO" id="GO:0042626">
    <property type="term" value="F:ATPase-coupled transmembrane transporter activity"/>
    <property type="evidence" value="ECO:0007669"/>
    <property type="project" value="TreeGrafter"/>
</dbReference>
<dbReference type="InterPro" id="IPR003439">
    <property type="entry name" value="ABC_transporter-like_ATP-bd"/>
</dbReference>
<dbReference type="InterPro" id="IPR017871">
    <property type="entry name" value="ABC_transporter-like_CS"/>
</dbReference>
<accession>A0A916QAV4</accession>
<dbReference type="PANTHER" id="PTHR43553:SF27">
    <property type="entry name" value="ENERGY-COUPLING FACTOR TRANSPORTER ATP-BINDING PROTEIN ECFA2"/>
    <property type="match status" value="1"/>
</dbReference>
<keyword evidence="4 8" id="KW-0547">Nucleotide-binding</keyword>
<feature type="domain" description="ABC transporter" evidence="9">
    <location>
        <begin position="3"/>
        <end position="244"/>
    </location>
</feature>
<dbReference type="GO" id="GO:0043190">
    <property type="term" value="C:ATP-binding cassette (ABC) transporter complex"/>
    <property type="evidence" value="ECO:0007669"/>
    <property type="project" value="TreeGrafter"/>
</dbReference>
<dbReference type="InterPro" id="IPR050095">
    <property type="entry name" value="ECF_ABC_transporter_ATP-bd"/>
</dbReference>
<keyword evidence="2 8" id="KW-0813">Transport</keyword>
<evidence type="ECO:0000259" key="9">
    <source>
        <dbReference type="PROSITE" id="PS50893"/>
    </source>
</evidence>
<keyword evidence="3 8" id="KW-1003">Cell membrane</keyword>
<proteinExistence type="inferred from homology"/>
<dbReference type="InterPro" id="IPR030946">
    <property type="entry name" value="EcfA2"/>
</dbReference>
<dbReference type="RefSeq" id="WP_201311467.1">
    <property type="nucleotide sequence ID" value="NZ_BLYI01000046.1"/>
</dbReference>
<dbReference type="Pfam" id="PF00005">
    <property type="entry name" value="ABC_tran"/>
    <property type="match status" value="1"/>
</dbReference>